<dbReference type="EMBL" id="CM001224">
    <property type="protein sequence ID" value="KEH17861.1"/>
    <property type="molecule type" value="Genomic_DNA"/>
</dbReference>
<dbReference type="Gene3D" id="1.20.1280.50">
    <property type="match status" value="1"/>
</dbReference>
<reference evidence="4" key="3">
    <citation type="submission" date="2015-04" db="UniProtKB">
        <authorList>
            <consortium name="EnsemblPlants"/>
        </authorList>
    </citation>
    <scope>IDENTIFICATION</scope>
    <source>
        <strain evidence="4">cv. Jemalong A17</strain>
    </source>
</reference>
<dbReference type="InterPro" id="IPR032675">
    <property type="entry name" value="LRR_dom_sf"/>
</dbReference>
<dbReference type="SUPFAM" id="SSF81383">
    <property type="entry name" value="F-box domain"/>
    <property type="match status" value="1"/>
</dbReference>
<dbReference type="InterPro" id="IPR001810">
    <property type="entry name" value="F-box_dom"/>
</dbReference>
<dbReference type="GO" id="GO:1905761">
    <property type="term" value="F:SCF ubiquitin ligase complex binding"/>
    <property type="evidence" value="ECO:0000318"/>
    <property type="project" value="GO_Central"/>
</dbReference>
<gene>
    <name evidence="2" type="ordered locus">MTR_8g006980</name>
    <name evidence="3" type="ORF">MtrunA17_Chr8g0335481</name>
</gene>
<proteinExistence type="predicted"/>
<reference evidence="6" key="4">
    <citation type="journal article" date="2018" name="Nat. Plants">
        <title>Whole-genome landscape of Medicago truncatula symbiotic genes.</title>
        <authorList>
            <person name="Pecrix Y."/>
            <person name="Staton S.E."/>
            <person name="Sallet E."/>
            <person name="Lelandais-Briere C."/>
            <person name="Moreau S."/>
            <person name="Carrere S."/>
            <person name="Blein T."/>
            <person name="Jardinaud M.F."/>
            <person name="Latrasse D."/>
            <person name="Zouine M."/>
            <person name="Zahm M."/>
            <person name="Kreplak J."/>
            <person name="Mayjonade B."/>
            <person name="Satge C."/>
            <person name="Perez M."/>
            <person name="Cauet S."/>
            <person name="Marande W."/>
            <person name="Chantry-Darmon C."/>
            <person name="Lopez-Roques C."/>
            <person name="Bouchez O."/>
            <person name="Berard A."/>
            <person name="Debelle F."/>
            <person name="Munos S."/>
            <person name="Bendahmane A."/>
            <person name="Berges H."/>
            <person name="Niebel A."/>
            <person name="Buitink J."/>
            <person name="Frugier F."/>
            <person name="Benhamed M."/>
            <person name="Crespi M."/>
            <person name="Gouzy J."/>
            <person name="Gamas P."/>
        </authorList>
    </citation>
    <scope>NUCLEOTIDE SEQUENCE [LARGE SCALE GENOMIC DNA]</scope>
    <source>
        <strain evidence="6">cv. Jemalong A17</strain>
    </source>
</reference>
<reference evidence="2 5" key="1">
    <citation type="journal article" date="2011" name="Nature">
        <title>The Medicago genome provides insight into the evolution of rhizobial symbioses.</title>
        <authorList>
            <person name="Young N.D."/>
            <person name="Debelle F."/>
            <person name="Oldroyd G.E."/>
            <person name="Geurts R."/>
            <person name="Cannon S.B."/>
            <person name="Udvardi M.K."/>
            <person name="Benedito V.A."/>
            <person name="Mayer K.F."/>
            <person name="Gouzy J."/>
            <person name="Schoof H."/>
            <person name="Van de Peer Y."/>
            <person name="Proost S."/>
            <person name="Cook D.R."/>
            <person name="Meyers B.C."/>
            <person name="Spannagl M."/>
            <person name="Cheung F."/>
            <person name="De Mita S."/>
            <person name="Krishnakumar V."/>
            <person name="Gundlach H."/>
            <person name="Zhou S."/>
            <person name="Mudge J."/>
            <person name="Bharti A.K."/>
            <person name="Murray J.D."/>
            <person name="Naoumkina M.A."/>
            <person name="Rosen B."/>
            <person name="Silverstein K.A."/>
            <person name="Tang H."/>
            <person name="Rombauts S."/>
            <person name="Zhao P.X."/>
            <person name="Zhou P."/>
            <person name="Barbe V."/>
            <person name="Bardou P."/>
            <person name="Bechner M."/>
            <person name="Bellec A."/>
            <person name="Berger A."/>
            <person name="Berges H."/>
            <person name="Bidwell S."/>
            <person name="Bisseling T."/>
            <person name="Choisne N."/>
            <person name="Couloux A."/>
            <person name="Denny R."/>
            <person name="Deshpande S."/>
            <person name="Dai X."/>
            <person name="Doyle J.J."/>
            <person name="Dudez A.M."/>
            <person name="Farmer A.D."/>
            <person name="Fouteau S."/>
            <person name="Franken C."/>
            <person name="Gibelin C."/>
            <person name="Gish J."/>
            <person name="Goldstein S."/>
            <person name="Gonzalez A.J."/>
            <person name="Green P.J."/>
            <person name="Hallab A."/>
            <person name="Hartog M."/>
            <person name="Hua A."/>
            <person name="Humphray S.J."/>
            <person name="Jeong D.H."/>
            <person name="Jing Y."/>
            <person name="Jocker A."/>
            <person name="Kenton S.M."/>
            <person name="Kim D.J."/>
            <person name="Klee K."/>
            <person name="Lai H."/>
            <person name="Lang C."/>
            <person name="Lin S."/>
            <person name="Macmil S.L."/>
            <person name="Magdelenat G."/>
            <person name="Matthews L."/>
            <person name="McCorrison J."/>
            <person name="Monaghan E.L."/>
            <person name="Mun J.H."/>
            <person name="Najar F.Z."/>
            <person name="Nicholson C."/>
            <person name="Noirot C."/>
            <person name="O'Bleness M."/>
            <person name="Paule C.R."/>
            <person name="Poulain J."/>
            <person name="Prion F."/>
            <person name="Qin B."/>
            <person name="Qu C."/>
            <person name="Retzel E.F."/>
            <person name="Riddle C."/>
            <person name="Sallet E."/>
            <person name="Samain S."/>
            <person name="Samson N."/>
            <person name="Sanders I."/>
            <person name="Saurat O."/>
            <person name="Scarpelli C."/>
            <person name="Schiex T."/>
            <person name="Segurens B."/>
            <person name="Severin A.J."/>
            <person name="Sherrier D.J."/>
            <person name="Shi R."/>
            <person name="Sims S."/>
            <person name="Singer S.R."/>
            <person name="Sinharoy S."/>
            <person name="Sterck L."/>
            <person name="Viollet A."/>
            <person name="Wang B.B."/>
            <person name="Wang K."/>
            <person name="Wang M."/>
            <person name="Wang X."/>
            <person name="Warfsmann J."/>
            <person name="Weissenbach J."/>
            <person name="White D.D."/>
            <person name="White J.D."/>
            <person name="Wiley G.B."/>
            <person name="Wincker P."/>
            <person name="Xing Y."/>
            <person name="Yang L."/>
            <person name="Yao Z."/>
            <person name="Ying F."/>
            <person name="Zhai J."/>
            <person name="Zhou L."/>
            <person name="Zuber A."/>
            <person name="Denarie J."/>
            <person name="Dixon R.A."/>
            <person name="May G.D."/>
            <person name="Schwartz D.C."/>
            <person name="Rogers J."/>
            <person name="Quetier F."/>
            <person name="Town C.D."/>
            <person name="Roe B.A."/>
        </authorList>
    </citation>
    <scope>NUCLEOTIDE SEQUENCE [LARGE SCALE GENOMIC DNA]</scope>
    <source>
        <strain evidence="2">A17</strain>
        <strain evidence="4 5">cv. Jemalong A17</strain>
    </source>
</reference>
<dbReference type="Pfam" id="PF00646">
    <property type="entry name" value="F-box"/>
    <property type="match status" value="1"/>
</dbReference>
<dbReference type="CDD" id="cd22164">
    <property type="entry name" value="F-box_AtSKIP19-like"/>
    <property type="match status" value="1"/>
</dbReference>
<dbReference type="EMBL" id="PSQE01000008">
    <property type="protein sequence ID" value="RHN38649.1"/>
    <property type="molecule type" value="Genomic_DNA"/>
</dbReference>
<dbReference type="PANTHER" id="PTHR38926">
    <property type="entry name" value="F-BOX DOMAIN CONTAINING PROTEIN, EXPRESSED"/>
    <property type="match status" value="1"/>
</dbReference>
<protein>
    <submittedName>
        <fullName evidence="2">F-box/LRR protein</fullName>
    </submittedName>
    <submittedName>
        <fullName evidence="3">Putative F-box domain, leucine-rich repeat domain, L domain-containing protein</fullName>
    </submittedName>
</protein>
<evidence type="ECO:0000313" key="4">
    <source>
        <dbReference type="EnsemblPlants" id="KEH17861"/>
    </source>
</evidence>
<dbReference type="Gene3D" id="3.80.10.10">
    <property type="entry name" value="Ribonuclease Inhibitor"/>
    <property type="match status" value="1"/>
</dbReference>
<dbReference type="PANTHER" id="PTHR38926:SF2">
    <property type="entry name" value="F-BOX_LRR-REPEAT PROTEIN 21-RELATED"/>
    <property type="match status" value="1"/>
</dbReference>
<dbReference type="EnsemblPlants" id="KEH17861">
    <property type="protein sequence ID" value="KEH17861"/>
    <property type="gene ID" value="MTR_8g006980"/>
</dbReference>
<organism evidence="2 5">
    <name type="scientific">Medicago truncatula</name>
    <name type="common">Barrel medic</name>
    <name type="synonym">Medicago tribuloides</name>
    <dbReference type="NCBI Taxonomy" id="3880"/>
    <lineage>
        <taxon>Eukaryota</taxon>
        <taxon>Viridiplantae</taxon>
        <taxon>Streptophyta</taxon>
        <taxon>Embryophyta</taxon>
        <taxon>Tracheophyta</taxon>
        <taxon>Spermatophyta</taxon>
        <taxon>Magnoliopsida</taxon>
        <taxon>eudicotyledons</taxon>
        <taxon>Gunneridae</taxon>
        <taxon>Pentapetalae</taxon>
        <taxon>rosids</taxon>
        <taxon>fabids</taxon>
        <taxon>Fabales</taxon>
        <taxon>Fabaceae</taxon>
        <taxon>Papilionoideae</taxon>
        <taxon>50 kb inversion clade</taxon>
        <taxon>NPAAA clade</taxon>
        <taxon>Hologalegina</taxon>
        <taxon>IRL clade</taxon>
        <taxon>Trifolieae</taxon>
        <taxon>Medicago</taxon>
    </lineage>
</organism>
<evidence type="ECO:0000313" key="5">
    <source>
        <dbReference type="Proteomes" id="UP000002051"/>
    </source>
</evidence>
<dbReference type="Gramene" id="rna44607">
    <property type="protein sequence ID" value="RHN38649.1"/>
    <property type="gene ID" value="gene44607"/>
</dbReference>
<reference evidence="3" key="5">
    <citation type="journal article" date="2018" name="Nat. Plants">
        <title>Whole-genome landscape of Medicago truncatula symbiotic genes.</title>
        <authorList>
            <person name="Pecrix Y."/>
            <person name="Gamas P."/>
            <person name="Carrere S."/>
        </authorList>
    </citation>
    <scope>NUCLEOTIDE SEQUENCE</scope>
    <source>
        <tissue evidence="3">Leaves</tissue>
    </source>
</reference>
<dbReference type="STRING" id="3880.A0A072TL13"/>
<reference evidence="2 5" key="2">
    <citation type="journal article" date="2014" name="BMC Genomics">
        <title>An improved genome release (version Mt4.0) for the model legume Medicago truncatula.</title>
        <authorList>
            <person name="Tang H."/>
            <person name="Krishnakumar V."/>
            <person name="Bidwell S."/>
            <person name="Rosen B."/>
            <person name="Chan A."/>
            <person name="Zhou S."/>
            <person name="Gentzbittel L."/>
            <person name="Childs K.L."/>
            <person name="Yandell M."/>
            <person name="Gundlach H."/>
            <person name="Mayer K.F."/>
            <person name="Schwartz D.C."/>
            <person name="Town C.D."/>
        </authorList>
    </citation>
    <scope>GENOME REANNOTATION</scope>
    <source>
        <strain evidence="2">A17</strain>
        <strain evidence="4 5">cv. Jemalong A17</strain>
    </source>
</reference>
<feature type="domain" description="F-box" evidence="1">
    <location>
        <begin position="16"/>
        <end position="63"/>
    </location>
</feature>
<name>A0A072TL13_MEDTR</name>
<evidence type="ECO:0000313" key="3">
    <source>
        <dbReference type="EMBL" id="RHN38649.1"/>
    </source>
</evidence>
<dbReference type="AlphaFoldDB" id="A0A072TL13"/>
<dbReference type="Proteomes" id="UP000002051">
    <property type="component" value="Chromosome 8"/>
</dbReference>
<accession>A0A072TL13</accession>
<dbReference type="InterPro" id="IPR036047">
    <property type="entry name" value="F-box-like_dom_sf"/>
</dbReference>
<keyword evidence="5" id="KW-1185">Reference proteome</keyword>
<evidence type="ECO:0000259" key="1">
    <source>
        <dbReference type="PROSITE" id="PS50181"/>
    </source>
</evidence>
<evidence type="ECO:0000313" key="6">
    <source>
        <dbReference type="Proteomes" id="UP000265566"/>
    </source>
</evidence>
<dbReference type="PROSITE" id="PS50181">
    <property type="entry name" value="FBOX"/>
    <property type="match status" value="1"/>
</dbReference>
<evidence type="ECO:0000313" key="2">
    <source>
        <dbReference type="EMBL" id="KEH17861.1"/>
    </source>
</evidence>
<sequence>MKRSCVEKAKVESTRNPNWLQLPIDLIRNILQRLDTVEIVTSARNVCPLWWHICKDPLMWRTIHISNINVIPLDYHCLHKIYGHAIDLSRGHVEDISLELFGTDDILKYTAPSPRASHLRRLRIKYLVEFSDKRLSEFVKEFPLLEELTITFKNNTISRDSLEVIGRCCPRLKSLNLWRLIYPCVEYKYNDVAFAIAKTMSGLRHLKLSGIWLKSVELLAILDDCPLLESLDLLGCLCASLSPSLKRRCCEQIEDLRPRKYFLQHDCDADE</sequence>
<dbReference type="SUPFAM" id="SSF52047">
    <property type="entry name" value="RNI-like"/>
    <property type="match status" value="1"/>
</dbReference>
<dbReference type="Proteomes" id="UP000265566">
    <property type="component" value="Chromosome 8"/>
</dbReference>
<dbReference type="HOGENOM" id="CLU_044915_0_1_1"/>